<evidence type="ECO:0000313" key="2">
    <source>
        <dbReference type="EMBL" id="GLD69047.1"/>
    </source>
</evidence>
<dbReference type="Proteomes" id="UP001279410">
    <property type="component" value="Unassembled WGS sequence"/>
</dbReference>
<comment type="caution">
    <text evidence="2">The sequence shown here is derived from an EMBL/GenBank/DDBJ whole genome shotgun (WGS) entry which is preliminary data.</text>
</comment>
<proteinExistence type="predicted"/>
<dbReference type="PANTHER" id="PTHR15827:SF2">
    <property type="entry name" value="CYCLIN-DEPENDENT KINASE 2-INTERACTING PROTEIN"/>
    <property type="match status" value="1"/>
</dbReference>
<accession>A0AAD3RHM3</accession>
<evidence type="ECO:0000313" key="3">
    <source>
        <dbReference type="Proteomes" id="UP001279410"/>
    </source>
</evidence>
<keyword evidence="3" id="KW-1185">Reference proteome</keyword>
<evidence type="ECO:0000256" key="1">
    <source>
        <dbReference type="SAM" id="MobiDB-lite"/>
    </source>
</evidence>
<dbReference type="EMBL" id="BRZM01000167">
    <property type="protein sequence ID" value="GLD69047.1"/>
    <property type="molecule type" value="Genomic_DNA"/>
</dbReference>
<reference evidence="2" key="1">
    <citation type="submission" date="2022-08" db="EMBL/GenBank/DDBJ databases">
        <title>Genome sequencing of akame (Lates japonicus).</title>
        <authorList>
            <person name="Hashiguchi Y."/>
            <person name="Takahashi H."/>
        </authorList>
    </citation>
    <scope>NUCLEOTIDE SEQUENCE</scope>
    <source>
        <strain evidence="2">Kochi</strain>
    </source>
</reference>
<keyword evidence="2" id="KW-0808">Transferase</keyword>
<protein>
    <submittedName>
        <fullName evidence="2">Cyclin-dependent kinase 2-interacting protein</fullName>
    </submittedName>
</protein>
<dbReference type="PANTHER" id="PTHR15827">
    <property type="entry name" value="CYCLIN-DEPENDENT KINASE 2-INTERACTING PROTEIN"/>
    <property type="match status" value="1"/>
</dbReference>
<gene>
    <name evidence="2" type="ORF">AKAME5_002036000</name>
</gene>
<sequence length="294" mass="33377">MSDQLFYRLCLRSDRSEEHGPSTSLSFLFFFLLRQVVDEQEAPTRCRTGEPPTKKKKNQEVKVDHQRARTGFIDQMEGESGDIMVASGNRKCSAVTGSARKIKDNAADWHNLMLKWEKLNEDGFNIAANIVNMRLFQRNQQEPVDEFSSPPSSSSPSSPPSDAAGGAAELQDECCKLQDVIDKMVVVVTKMERLMTSQRGIQDLEEFQFGPEGRKFPLFHTWNTKQFESSSGVLWEAFSQELKLKQTVLQELAHTSTSDLCMVYLSCWLHQPFIPTQTRLTLEALLLETGHRPL</sequence>
<keyword evidence="2" id="KW-0418">Kinase</keyword>
<organism evidence="2 3">
    <name type="scientific">Lates japonicus</name>
    <name type="common">Japanese lates</name>
    <dbReference type="NCBI Taxonomy" id="270547"/>
    <lineage>
        <taxon>Eukaryota</taxon>
        <taxon>Metazoa</taxon>
        <taxon>Chordata</taxon>
        <taxon>Craniata</taxon>
        <taxon>Vertebrata</taxon>
        <taxon>Euteleostomi</taxon>
        <taxon>Actinopterygii</taxon>
        <taxon>Neopterygii</taxon>
        <taxon>Teleostei</taxon>
        <taxon>Neoteleostei</taxon>
        <taxon>Acanthomorphata</taxon>
        <taxon>Carangaria</taxon>
        <taxon>Carangaria incertae sedis</taxon>
        <taxon>Centropomidae</taxon>
        <taxon>Lates</taxon>
    </lineage>
</organism>
<feature type="region of interest" description="Disordered" evidence="1">
    <location>
        <begin position="42"/>
        <end position="65"/>
    </location>
</feature>
<dbReference type="PRINTS" id="PR02040">
    <property type="entry name" value="CDK2IP"/>
</dbReference>
<dbReference type="AlphaFoldDB" id="A0AAD3RHM3"/>
<dbReference type="InterPro" id="IPR023250">
    <property type="entry name" value="Cyclin-dep_Kinase_2_interact"/>
</dbReference>
<name>A0AAD3RHM3_LATJO</name>
<dbReference type="GO" id="GO:0016301">
    <property type="term" value="F:kinase activity"/>
    <property type="evidence" value="ECO:0007669"/>
    <property type="project" value="UniProtKB-KW"/>
</dbReference>
<feature type="region of interest" description="Disordered" evidence="1">
    <location>
        <begin position="141"/>
        <end position="168"/>
    </location>
</feature>